<dbReference type="InterPro" id="IPR000748">
    <property type="entry name" value="PsdUridine_synth_RsuA/RluB/E/F"/>
</dbReference>
<comment type="similarity">
    <text evidence="1 6">Belongs to the pseudouridine synthase RsuA family.</text>
</comment>
<evidence type="ECO:0000256" key="6">
    <source>
        <dbReference type="RuleBase" id="RU003887"/>
    </source>
</evidence>
<dbReference type="InterPro" id="IPR006145">
    <property type="entry name" value="PsdUridine_synth_RsuA/RluA"/>
</dbReference>
<dbReference type="InterPro" id="IPR042092">
    <property type="entry name" value="PsdUridine_s_RsuA/RluB/E/F_cat"/>
</dbReference>
<dbReference type="InterPro" id="IPR020103">
    <property type="entry name" value="PsdUridine_synth_cat_dom_sf"/>
</dbReference>
<comment type="catalytic activity">
    <reaction evidence="3">
        <text>uridine(35) in tRNA(Tyr) = pseudouridine(35) in tRNA(Tyr)</text>
        <dbReference type="Rhea" id="RHEA:60556"/>
        <dbReference type="Rhea" id="RHEA-COMP:15607"/>
        <dbReference type="Rhea" id="RHEA-COMP:15608"/>
        <dbReference type="ChEBI" id="CHEBI:65314"/>
        <dbReference type="ChEBI" id="CHEBI:65315"/>
    </reaction>
</comment>
<dbReference type="InterPro" id="IPR002942">
    <property type="entry name" value="S4_RNA-bd"/>
</dbReference>
<accession>A0ABM7DQC5</accession>
<sequence length="263" mass="28988">MTLTPKSTPQAQAPTANAGKGIRLCKFLADAGVCSRRAASRLIEAGRVSLDGETANHTIRVLPGAQVCVDGAPISHGAPRQYYLFNKPVGMDCRLLPNDPSSLLDYLQSRFPPQLHLYPAGRLDKDSRGLLLLTNDGELTQQLMHPDYHHEKGYLVTLDKPPLAADIAAIAAGLDYGDGLTRPCRIKHPPTQTEDNTQLRMWLTEGKKRQIRRLWQARGYRVVDLLRESIQSLTLGSLTEGEIRPLTEAELSALKQSLAIKQP</sequence>
<dbReference type="PROSITE" id="PS50889">
    <property type="entry name" value="S4"/>
    <property type="match status" value="1"/>
</dbReference>
<dbReference type="Pfam" id="PF01479">
    <property type="entry name" value="S4"/>
    <property type="match status" value="1"/>
</dbReference>
<name>A0ABM7DQC5_9GAMM</name>
<gene>
    <name evidence="8" type="primary">rsuA_3</name>
    <name evidence="8" type="ORF">STH12_02820</name>
</gene>
<dbReference type="PANTHER" id="PTHR47683:SF2">
    <property type="entry name" value="RNA-BINDING S4 DOMAIN-CONTAINING PROTEIN"/>
    <property type="match status" value="1"/>
</dbReference>
<organism evidence="8 9">
    <name type="scientific">Shewanella khirikhana</name>
    <dbReference type="NCBI Taxonomy" id="1965282"/>
    <lineage>
        <taxon>Bacteria</taxon>
        <taxon>Pseudomonadati</taxon>
        <taxon>Pseudomonadota</taxon>
        <taxon>Gammaproteobacteria</taxon>
        <taxon>Alteromonadales</taxon>
        <taxon>Shewanellaceae</taxon>
        <taxon>Shewanella</taxon>
    </lineage>
</organism>
<dbReference type="Proteomes" id="UP000278437">
    <property type="component" value="Chromosome"/>
</dbReference>
<evidence type="ECO:0000313" key="8">
    <source>
        <dbReference type="EMBL" id="AZQ11889.1"/>
    </source>
</evidence>
<dbReference type="Gene3D" id="3.30.70.1560">
    <property type="entry name" value="Alpha-L RNA-binding motif"/>
    <property type="match status" value="1"/>
</dbReference>
<dbReference type="EC" id="5.4.99.-" evidence="6"/>
<dbReference type="Gene3D" id="3.30.70.580">
    <property type="entry name" value="Pseudouridine synthase I, catalytic domain, N-terminal subdomain"/>
    <property type="match status" value="1"/>
</dbReference>
<dbReference type="Gene3D" id="3.10.290.10">
    <property type="entry name" value="RNA-binding S4 domain"/>
    <property type="match status" value="1"/>
</dbReference>
<comment type="catalytic activity">
    <reaction evidence="4">
        <text>uridine(2604) in 23S rRNA = pseudouridine(2604) in 23S rRNA</text>
        <dbReference type="Rhea" id="RHEA:38875"/>
        <dbReference type="Rhea" id="RHEA-COMP:10093"/>
        <dbReference type="Rhea" id="RHEA-COMP:10094"/>
        <dbReference type="ChEBI" id="CHEBI:65314"/>
        <dbReference type="ChEBI" id="CHEBI:65315"/>
        <dbReference type="EC" id="5.4.99.21"/>
    </reaction>
</comment>
<dbReference type="PROSITE" id="PS01149">
    <property type="entry name" value="PSI_RSU"/>
    <property type="match status" value="1"/>
</dbReference>
<keyword evidence="2 6" id="KW-0413">Isomerase</keyword>
<dbReference type="InterPro" id="IPR020094">
    <property type="entry name" value="TruA/RsuA/RluB/E/F_N"/>
</dbReference>
<keyword evidence="5" id="KW-0694">RNA-binding</keyword>
<dbReference type="InterPro" id="IPR018496">
    <property type="entry name" value="PsdUridine_synth_RsuA/RluB_CS"/>
</dbReference>
<dbReference type="SUPFAM" id="SSF55120">
    <property type="entry name" value="Pseudouridine synthase"/>
    <property type="match status" value="1"/>
</dbReference>
<dbReference type="Pfam" id="PF00849">
    <property type="entry name" value="PseudoU_synth_2"/>
    <property type="match status" value="1"/>
</dbReference>
<dbReference type="InterPro" id="IPR050343">
    <property type="entry name" value="RsuA_PseudoU_synthase"/>
</dbReference>
<evidence type="ECO:0000256" key="3">
    <source>
        <dbReference type="ARBA" id="ARBA00036390"/>
    </source>
</evidence>
<dbReference type="NCBIfam" id="TIGR00093">
    <property type="entry name" value="pseudouridine synthase"/>
    <property type="match status" value="1"/>
</dbReference>
<feature type="domain" description="RNA-binding S4" evidence="7">
    <location>
        <begin position="22"/>
        <end position="84"/>
    </location>
</feature>
<dbReference type="CDD" id="cd00165">
    <property type="entry name" value="S4"/>
    <property type="match status" value="1"/>
</dbReference>
<evidence type="ECO:0000256" key="1">
    <source>
        <dbReference type="ARBA" id="ARBA00008348"/>
    </source>
</evidence>
<protein>
    <recommendedName>
        <fullName evidence="6">Pseudouridine synthase</fullName>
        <ecNumber evidence="6">5.4.99.-</ecNumber>
    </recommendedName>
</protein>
<dbReference type="SMART" id="SM00363">
    <property type="entry name" value="S4"/>
    <property type="match status" value="1"/>
</dbReference>
<dbReference type="EMBL" id="CP020373">
    <property type="protein sequence ID" value="AZQ11889.1"/>
    <property type="molecule type" value="Genomic_DNA"/>
</dbReference>
<evidence type="ECO:0000313" key="9">
    <source>
        <dbReference type="Proteomes" id="UP000278437"/>
    </source>
</evidence>
<evidence type="ECO:0000259" key="7">
    <source>
        <dbReference type="SMART" id="SM00363"/>
    </source>
</evidence>
<keyword evidence="9" id="KW-1185">Reference proteome</keyword>
<dbReference type="InterPro" id="IPR036986">
    <property type="entry name" value="S4_RNA-bd_sf"/>
</dbReference>
<reference evidence="9" key="1">
    <citation type="submission" date="2017-03" db="EMBL/GenBank/DDBJ databases">
        <title>Full genome sequence of a non-lethal Shewanella isolate that potentiates virulence of Vibio parahaemolyticus causing acute hepatopancreatic necrosis disease (AHPND) in shrimp.</title>
        <authorList>
            <person name="Prachumwat A."/>
            <person name="Sritunyalucksana K."/>
        </authorList>
    </citation>
    <scope>NUCLEOTIDE SEQUENCE [LARGE SCALE GENOMIC DNA]</scope>
    <source>
        <strain evidence="9">TH2012</strain>
    </source>
</reference>
<dbReference type="GO" id="GO:0160136">
    <property type="term" value="F:16S rRNA pseudouridine(516) synthase activity"/>
    <property type="evidence" value="ECO:0007669"/>
    <property type="project" value="UniProtKB-EC"/>
</dbReference>
<evidence type="ECO:0000256" key="4">
    <source>
        <dbReference type="ARBA" id="ARBA00036535"/>
    </source>
</evidence>
<dbReference type="SUPFAM" id="SSF55174">
    <property type="entry name" value="Alpha-L RNA-binding motif"/>
    <property type="match status" value="1"/>
</dbReference>
<dbReference type="RefSeq" id="WP_335925340.1">
    <property type="nucleotide sequence ID" value="NZ_CP020373.1"/>
</dbReference>
<evidence type="ECO:0000256" key="5">
    <source>
        <dbReference type="PROSITE-ProRule" id="PRU00182"/>
    </source>
</evidence>
<dbReference type="PANTHER" id="PTHR47683">
    <property type="entry name" value="PSEUDOURIDINE SYNTHASE FAMILY PROTEIN-RELATED"/>
    <property type="match status" value="1"/>
</dbReference>
<proteinExistence type="inferred from homology"/>
<evidence type="ECO:0000256" key="2">
    <source>
        <dbReference type="ARBA" id="ARBA00023235"/>
    </source>
</evidence>